<evidence type="ECO:0000256" key="3">
    <source>
        <dbReference type="ARBA" id="ARBA00022692"/>
    </source>
</evidence>
<keyword evidence="8" id="KW-1185">Reference proteome</keyword>
<dbReference type="InterPro" id="IPR050833">
    <property type="entry name" value="Poly_Biosynth_Transport"/>
</dbReference>
<gene>
    <name evidence="7" type="ORF">ACFOW1_02910</name>
</gene>
<feature type="transmembrane region" description="Helical" evidence="6">
    <location>
        <begin position="225"/>
        <end position="243"/>
    </location>
</feature>
<name>A0ABV8PU99_9BACT</name>
<feature type="transmembrane region" description="Helical" evidence="6">
    <location>
        <begin position="300"/>
        <end position="325"/>
    </location>
</feature>
<dbReference type="EMBL" id="JBHSDC010000002">
    <property type="protein sequence ID" value="MFC4230825.1"/>
    <property type="molecule type" value="Genomic_DNA"/>
</dbReference>
<evidence type="ECO:0000313" key="7">
    <source>
        <dbReference type="EMBL" id="MFC4230825.1"/>
    </source>
</evidence>
<evidence type="ECO:0000256" key="1">
    <source>
        <dbReference type="ARBA" id="ARBA00004651"/>
    </source>
</evidence>
<comment type="subcellular location">
    <subcellularLocation>
        <location evidence="1">Cell membrane</location>
        <topology evidence="1">Multi-pass membrane protein</topology>
    </subcellularLocation>
</comment>
<feature type="transmembrane region" description="Helical" evidence="6">
    <location>
        <begin position="122"/>
        <end position="144"/>
    </location>
</feature>
<keyword evidence="4 6" id="KW-1133">Transmembrane helix</keyword>
<keyword evidence="5 6" id="KW-0472">Membrane</keyword>
<dbReference type="RefSeq" id="WP_379012210.1">
    <property type="nucleotide sequence ID" value="NZ_JBHSDC010000002.1"/>
</dbReference>
<dbReference type="PANTHER" id="PTHR30250">
    <property type="entry name" value="PST FAMILY PREDICTED COLANIC ACID TRANSPORTER"/>
    <property type="match status" value="1"/>
</dbReference>
<feature type="transmembrane region" description="Helical" evidence="6">
    <location>
        <begin position="337"/>
        <end position="362"/>
    </location>
</feature>
<organism evidence="7 8">
    <name type="scientific">Parasediminibacterium paludis</name>
    <dbReference type="NCBI Taxonomy" id="908966"/>
    <lineage>
        <taxon>Bacteria</taxon>
        <taxon>Pseudomonadati</taxon>
        <taxon>Bacteroidota</taxon>
        <taxon>Chitinophagia</taxon>
        <taxon>Chitinophagales</taxon>
        <taxon>Chitinophagaceae</taxon>
        <taxon>Parasediminibacterium</taxon>
    </lineage>
</organism>
<dbReference type="Proteomes" id="UP001595906">
    <property type="component" value="Unassembled WGS sequence"/>
</dbReference>
<feature type="transmembrane region" description="Helical" evidence="6">
    <location>
        <begin position="156"/>
        <end position="176"/>
    </location>
</feature>
<dbReference type="PANTHER" id="PTHR30250:SF11">
    <property type="entry name" value="O-ANTIGEN TRANSPORTER-RELATED"/>
    <property type="match status" value="1"/>
</dbReference>
<evidence type="ECO:0000313" key="8">
    <source>
        <dbReference type="Proteomes" id="UP001595906"/>
    </source>
</evidence>
<evidence type="ECO:0000256" key="5">
    <source>
        <dbReference type="ARBA" id="ARBA00023136"/>
    </source>
</evidence>
<keyword evidence="3 6" id="KW-0812">Transmembrane</keyword>
<evidence type="ECO:0000256" key="4">
    <source>
        <dbReference type="ARBA" id="ARBA00022989"/>
    </source>
</evidence>
<protein>
    <submittedName>
        <fullName evidence="7">Polysaccharide biosynthesis C-terminal domain-containing protein</fullName>
    </submittedName>
</protein>
<feature type="transmembrane region" description="Helical" evidence="6">
    <location>
        <begin position="25"/>
        <end position="46"/>
    </location>
</feature>
<reference evidence="8" key="1">
    <citation type="journal article" date="2019" name="Int. J. Syst. Evol. Microbiol.">
        <title>The Global Catalogue of Microorganisms (GCM) 10K type strain sequencing project: providing services to taxonomists for standard genome sequencing and annotation.</title>
        <authorList>
            <consortium name="The Broad Institute Genomics Platform"/>
            <consortium name="The Broad Institute Genome Sequencing Center for Infectious Disease"/>
            <person name="Wu L."/>
            <person name="Ma J."/>
        </authorList>
    </citation>
    <scope>NUCLEOTIDE SEQUENCE [LARGE SCALE GENOMIC DNA]</scope>
    <source>
        <strain evidence="8">CECT 8010</strain>
    </source>
</reference>
<evidence type="ECO:0000256" key="6">
    <source>
        <dbReference type="SAM" id="Phobius"/>
    </source>
</evidence>
<evidence type="ECO:0000256" key="2">
    <source>
        <dbReference type="ARBA" id="ARBA00022475"/>
    </source>
</evidence>
<accession>A0ABV8PU99</accession>
<comment type="caution">
    <text evidence="7">The sequence shown here is derived from an EMBL/GenBank/DDBJ whole genome shotgun (WGS) entry which is preliminary data.</text>
</comment>
<proteinExistence type="predicted"/>
<feature type="transmembrane region" description="Helical" evidence="6">
    <location>
        <begin position="52"/>
        <end position="70"/>
    </location>
</feature>
<sequence length="445" mass="50881">MQYRILAATNFIFYMQFKQFLRQSLIWRGLYFFTVFALNLVLSRLLQAEVSGWLYFIINIFSFIIVLGGFNIDSGITYFSASSVMPKKALAIFALLWAFVSTCLLIPFLYLFFKFFFVTPQIALGALVFFGVNFIFGALLVLFYVPMFYVDNNVALPNIILFATNTLYIFFILFLTPKNPTLSVVFSSYCYLVCSQGIIIMVLYFFKNGNYLGVSLLSIPQIKQLLQYASIAFGGNIVLFLVYRIDYWFVERYCSPASLGNYIQASKLGQLLLVIPQVLAAAVFPQTASMVNTDQISRDILIIFRLMIQFFAFAFLLLLLIGKWLLPFIFGSTFNNIYAPVLLLMPGILCLSMLVILLSFFSGKQRSKYNFNGAMLALAVILLGDFFLIPTYGIYAAAIVSTIAYFANFVYAIYQFKKMTNCIVSDLYDFRKSDWLWLLSLIQKQ</sequence>
<feature type="transmembrane region" description="Helical" evidence="6">
    <location>
        <begin position="182"/>
        <end position="205"/>
    </location>
</feature>
<keyword evidence="2" id="KW-1003">Cell membrane</keyword>
<feature type="transmembrane region" description="Helical" evidence="6">
    <location>
        <begin position="394"/>
        <end position="414"/>
    </location>
</feature>
<feature type="transmembrane region" description="Helical" evidence="6">
    <location>
        <begin position="369"/>
        <end position="388"/>
    </location>
</feature>
<feature type="transmembrane region" description="Helical" evidence="6">
    <location>
        <begin position="90"/>
        <end position="110"/>
    </location>
</feature>